<dbReference type="AlphaFoldDB" id="A0A8H7SQ30"/>
<keyword evidence="2" id="KW-1185">Reference proteome</keyword>
<name>A0A8H7SQ30_9FUNG</name>
<dbReference type="Proteomes" id="UP000613177">
    <property type="component" value="Unassembled WGS sequence"/>
</dbReference>
<reference evidence="1" key="1">
    <citation type="submission" date="2021-01" db="EMBL/GenBank/DDBJ databases">
        <title>Metabolic potential, ecology and presence of endohyphal bacteria is reflected in genomic diversity of Mucoromycotina.</title>
        <authorList>
            <person name="Muszewska A."/>
            <person name="Okrasinska A."/>
            <person name="Steczkiewicz K."/>
            <person name="Drgas O."/>
            <person name="Orlowska M."/>
            <person name="Perlinska-Lenart U."/>
            <person name="Aleksandrzak-Piekarczyk T."/>
            <person name="Szatraj K."/>
            <person name="Zielenkiewicz U."/>
            <person name="Pilsyk S."/>
            <person name="Malc E."/>
            <person name="Mieczkowski P."/>
            <person name="Kruszewska J.S."/>
            <person name="Biernat P."/>
            <person name="Pawlowska J."/>
        </authorList>
    </citation>
    <scope>NUCLEOTIDE SEQUENCE</scope>
    <source>
        <strain evidence="1">WA0000018081</strain>
    </source>
</reference>
<gene>
    <name evidence="1" type="ORF">INT48_001686</name>
</gene>
<sequence>MEEVHDLLQYTHFVVFQKPYHHIDLGVNATHIAYYSTLIRNVQYETSWMREANYITYDKDKSNGLSWGDRSVDDNEQDTVQIDVSRDKLYQLFKKGKDSWDQDDLFTLTAVSDFIRLSVEKLIEDSKEGIKDSDALHYLFIVPSEWEEEIREVLIRPIFVQANLISKDDHQDRLLFCSEIESAYYYLSDPKNNCFTEMTHNTILGRIVTVEENQVLIKLDLILIGNPLFDFSGSVTRPKIMNSNAMFLTSDDVKNSIREFIKIKFSFDAQESTILNIMKELGNDSFTYHMKDKDESSYLMEPFITDKNISELDKHQEERIKSIRPFDICAEISKHLPNNLEKLLPNNLVKKYSILKFTDNYTSKIKLDEGLLQCSRLLFEYNRISFASNYIVPKNPLNKSIDSQGIMRGTFRYSISTIQNSDIHSKPRILSTEYSVISSSTFLNSKPDAIMNIDILLDSTVLSFSLLDENGLVKEIWDHDYFVPDIGLRSLGSFFTFSEVATLNVKNSFIASVKKYLMGESDISSGVLNKNMLIEIENILNVESHNGKDLLVSTQQQVYIKAFVLIYMIYINVIVSRKMPKITAGNVDIKTGYAITVEKILLQKLLVTEDDLRDMIYASNLVQKDDSYKKLRITTQGEGLLPVIQQSFKLQFPLKSFFMVSQLHKDYVQLTLNQVVTEFGSDHEDQETIINQEEIIHTPNIYGSLCFNMWSNIIEDSSLIQLCDTHKGYNDNELLDIFSLENQAEFTNNLKEYISKEVNP</sequence>
<accession>A0A8H7SQ30</accession>
<dbReference type="EMBL" id="JAEPRE010000085">
    <property type="protein sequence ID" value="KAG2233237.1"/>
    <property type="molecule type" value="Genomic_DNA"/>
</dbReference>
<evidence type="ECO:0000313" key="1">
    <source>
        <dbReference type="EMBL" id="KAG2233237.1"/>
    </source>
</evidence>
<organism evidence="1 2">
    <name type="scientific">Thamnidium elegans</name>
    <dbReference type="NCBI Taxonomy" id="101142"/>
    <lineage>
        <taxon>Eukaryota</taxon>
        <taxon>Fungi</taxon>
        <taxon>Fungi incertae sedis</taxon>
        <taxon>Mucoromycota</taxon>
        <taxon>Mucoromycotina</taxon>
        <taxon>Mucoromycetes</taxon>
        <taxon>Mucorales</taxon>
        <taxon>Mucorineae</taxon>
        <taxon>Mucoraceae</taxon>
        <taxon>Thamnidium</taxon>
    </lineage>
</organism>
<proteinExistence type="predicted"/>
<protein>
    <submittedName>
        <fullName evidence="1">Uncharacterized protein</fullName>
    </submittedName>
</protein>
<comment type="caution">
    <text evidence="1">The sequence shown here is derived from an EMBL/GenBank/DDBJ whole genome shotgun (WGS) entry which is preliminary data.</text>
</comment>
<evidence type="ECO:0000313" key="2">
    <source>
        <dbReference type="Proteomes" id="UP000613177"/>
    </source>
</evidence>